<evidence type="ECO:0000256" key="3">
    <source>
        <dbReference type="ARBA" id="ARBA00022989"/>
    </source>
</evidence>
<name>A0A7S3ZF01_9EUKA</name>
<keyword evidence="2 6" id="KW-0812">Transmembrane</keyword>
<evidence type="ECO:0000256" key="4">
    <source>
        <dbReference type="ARBA" id="ARBA00023136"/>
    </source>
</evidence>
<evidence type="ECO:0000313" key="7">
    <source>
        <dbReference type="EMBL" id="CAE0681136.1"/>
    </source>
</evidence>
<feature type="compositionally biased region" description="Low complexity" evidence="5">
    <location>
        <begin position="371"/>
        <end position="380"/>
    </location>
</feature>
<feature type="compositionally biased region" description="Basic residues" evidence="5">
    <location>
        <begin position="322"/>
        <end position="331"/>
    </location>
</feature>
<feature type="transmembrane region" description="Helical" evidence="6">
    <location>
        <begin position="98"/>
        <end position="119"/>
    </location>
</feature>
<dbReference type="PANTHER" id="PTHR10231">
    <property type="entry name" value="NUCLEOTIDE-SUGAR TRANSMEMBRANE TRANSPORTER"/>
    <property type="match status" value="1"/>
</dbReference>
<feature type="transmembrane region" description="Helical" evidence="6">
    <location>
        <begin position="161"/>
        <end position="182"/>
    </location>
</feature>
<dbReference type="InterPro" id="IPR037185">
    <property type="entry name" value="EmrE-like"/>
</dbReference>
<evidence type="ECO:0000256" key="6">
    <source>
        <dbReference type="SAM" id="Phobius"/>
    </source>
</evidence>
<reference evidence="7" key="1">
    <citation type="submission" date="2021-01" db="EMBL/GenBank/DDBJ databases">
        <authorList>
            <person name="Corre E."/>
            <person name="Pelletier E."/>
            <person name="Niang G."/>
            <person name="Scheremetjew M."/>
            <person name="Finn R."/>
            <person name="Kale V."/>
            <person name="Holt S."/>
            <person name="Cochrane G."/>
            <person name="Meng A."/>
            <person name="Brown T."/>
            <person name="Cohen L."/>
        </authorList>
    </citation>
    <scope>NUCLEOTIDE SEQUENCE</scope>
    <source>
        <strain evidence="7">CCCM811</strain>
    </source>
</reference>
<gene>
    <name evidence="7" type="ORF">LGLO00237_LOCUS32923</name>
</gene>
<dbReference type="Pfam" id="PF04142">
    <property type="entry name" value="Nuc_sug_transp"/>
    <property type="match status" value="1"/>
</dbReference>
<organism evidence="7">
    <name type="scientific">Lotharella globosa</name>
    <dbReference type="NCBI Taxonomy" id="91324"/>
    <lineage>
        <taxon>Eukaryota</taxon>
        <taxon>Sar</taxon>
        <taxon>Rhizaria</taxon>
        <taxon>Cercozoa</taxon>
        <taxon>Chlorarachniophyceae</taxon>
        <taxon>Lotharella</taxon>
    </lineage>
</organism>
<keyword evidence="3 6" id="KW-1133">Transmembrane helix</keyword>
<feature type="region of interest" description="Disordered" evidence="5">
    <location>
        <begin position="309"/>
        <end position="388"/>
    </location>
</feature>
<dbReference type="GO" id="GO:0000139">
    <property type="term" value="C:Golgi membrane"/>
    <property type="evidence" value="ECO:0007669"/>
    <property type="project" value="InterPro"/>
</dbReference>
<evidence type="ECO:0000256" key="1">
    <source>
        <dbReference type="ARBA" id="ARBA00004141"/>
    </source>
</evidence>
<feature type="transmembrane region" description="Helical" evidence="6">
    <location>
        <begin position="284"/>
        <end position="301"/>
    </location>
</feature>
<feature type="transmembrane region" description="Helical" evidence="6">
    <location>
        <begin position="194"/>
        <end position="210"/>
    </location>
</feature>
<dbReference type="AlphaFoldDB" id="A0A7S3ZF01"/>
<comment type="subcellular location">
    <subcellularLocation>
        <location evidence="1">Membrane</location>
        <topology evidence="1">Multi-pass membrane protein</topology>
    </subcellularLocation>
</comment>
<dbReference type="InterPro" id="IPR007271">
    <property type="entry name" value="Nuc_sug_transpt"/>
</dbReference>
<evidence type="ECO:0000256" key="2">
    <source>
        <dbReference type="ARBA" id="ARBA00022692"/>
    </source>
</evidence>
<evidence type="ECO:0000256" key="5">
    <source>
        <dbReference type="SAM" id="MobiDB-lite"/>
    </source>
</evidence>
<proteinExistence type="predicted"/>
<feature type="transmembrane region" description="Helical" evidence="6">
    <location>
        <begin position="73"/>
        <end position="92"/>
    </location>
</feature>
<sequence length="388" mass="41774">MVADAVFWTALLAIQCGVQPDLTSNFASKQVINTSAVIVQEGILKVVLGVQALLFTGETAILKAWSFRESIKVAGVPALLYAVQNLLTYIAFANLDGLSYNIINQSKLIWNALLVWIFLGERLTWDQVLSLGIIIFTTLLVTTDPEKMSASETDQNGGGSYALGVGYTLMASAISGVASTLIQYNLQKLRRNSYLMSAELGFYSACYLAAKVACEAYLGYGDGLRILKTSFFHGFSNWTLVPLASTACGGIVVGQVTKHLGGVGKAYALLLGIIFSAYLHAEQISWRLGLAVPLIILAFWLKFRKSIGPKQPPPTSSNSPRKTQHGKKRKTSLAASERNGGYGASSGGNSSNEKKPYASIASRTRSRRKATATSAGTSTTRRVKPRGR</sequence>
<dbReference type="GO" id="GO:0015165">
    <property type="term" value="F:pyrimidine nucleotide-sugar transmembrane transporter activity"/>
    <property type="evidence" value="ECO:0007669"/>
    <property type="project" value="InterPro"/>
</dbReference>
<feature type="transmembrane region" description="Helical" evidence="6">
    <location>
        <begin position="230"/>
        <end position="253"/>
    </location>
</feature>
<protein>
    <recommendedName>
        <fullName evidence="8">EamA domain-containing protein</fullName>
    </recommendedName>
</protein>
<keyword evidence="4 6" id="KW-0472">Membrane</keyword>
<accession>A0A7S3ZF01</accession>
<dbReference type="SUPFAM" id="SSF103481">
    <property type="entry name" value="Multidrug resistance efflux transporter EmrE"/>
    <property type="match status" value="1"/>
</dbReference>
<dbReference type="EMBL" id="HBIV01047309">
    <property type="protein sequence ID" value="CAE0681136.1"/>
    <property type="molecule type" value="Transcribed_RNA"/>
</dbReference>
<evidence type="ECO:0008006" key="8">
    <source>
        <dbReference type="Google" id="ProtNLM"/>
    </source>
</evidence>
<feature type="transmembrane region" description="Helical" evidence="6">
    <location>
        <begin position="260"/>
        <end position="278"/>
    </location>
</feature>